<accession>A0ABY7G521</accession>
<dbReference type="InterPro" id="IPR000577">
    <property type="entry name" value="Carb_kinase_FGGY"/>
</dbReference>
<dbReference type="PANTHER" id="PTHR10196:SF68">
    <property type="entry name" value="GLYCEROL KINASE 5-RELATED"/>
    <property type="match status" value="1"/>
</dbReference>
<dbReference type="PIRSF" id="PIRSF000538">
    <property type="entry name" value="GlpK"/>
    <property type="match status" value="1"/>
</dbReference>
<evidence type="ECO:0000256" key="1">
    <source>
        <dbReference type="ARBA" id="ARBA00009156"/>
    </source>
</evidence>
<evidence type="ECO:0000313" key="8">
    <source>
        <dbReference type="EMBL" id="WAR28422.1"/>
    </source>
</evidence>
<keyword evidence="9" id="KW-1185">Reference proteome</keyword>
<name>A0ABY7G521_MYAAR</name>
<dbReference type="Pfam" id="PF00370">
    <property type="entry name" value="FGGY_N"/>
    <property type="match status" value="1"/>
</dbReference>
<evidence type="ECO:0000256" key="5">
    <source>
        <dbReference type="ARBA" id="ARBA00022840"/>
    </source>
</evidence>
<protein>
    <submittedName>
        <fullName evidence="8">GLPK5-like protein</fullName>
    </submittedName>
</protein>
<evidence type="ECO:0000256" key="2">
    <source>
        <dbReference type="ARBA" id="ARBA00022679"/>
    </source>
</evidence>
<reference evidence="8" key="1">
    <citation type="submission" date="2022-11" db="EMBL/GenBank/DDBJ databases">
        <title>Centuries of genome instability and evolution in soft-shell clam transmissible cancer (bioRxiv).</title>
        <authorList>
            <person name="Hart S.F.M."/>
            <person name="Yonemitsu M.A."/>
            <person name="Giersch R.M."/>
            <person name="Beal B.F."/>
            <person name="Arriagada G."/>
            <person name="Davis B.W."/>
            <person name="Ostrander E.A."/>
            <person name="Goff S.P."/>
            <person name="Metzger M.J."/>
        </authorList>
    </citation>
    <scope>NUCLEOTIDE SEQUENCE</scope>
    <source>
        <strain evidence="8">MELC-2E11</strain>
        <tissue evidence="8">Siphon/mantle</tissue>
    </source>
</reference>
<dbReference type="Gene3D" id="3.30.420.40">
    <property type="match status" value="2"/>
</dbReference>
<evidence type="ECO:0000313" key="9">
    <source>
        <dbReference type="Proteomes" id="UP001164746"/>
    </source>
</evidence>
<dbReference type="InterPro" id="IPR037444">
    <property type="entry name" value="GK5"/>
</dbReference>
<dbReference type="InterPro" id="IPR018485">
    <property type="entry name" value="FGGY_C"/>
</dbReference>
<organism evidence="8 9">
    <name type="scientific">Mya arenaria</name>
    <name type="common">Soft-shell clam</name>
    <dbReference type="NCBI Taxonomy" id="6604"/>
    <lineage>
        <taxon>Eukaryota</taxon>
        <taxon>Metazoa</taxon>
        <taxon>Spiralia</taxon>
        <taxon>Lophotrochozoa</taxon>
        <taxon>Mollusca</taxon>
        <taxon>Bivalvia</taxon>
        <taxon>Autobranchia</taxon>
        <taxon>Heteroconchia</taxon>
        <taxon>Euheterodonta</taxon>
        <taxon>Imparidentia</taxon>
        <taxon>Neoheterodontei</taxon>
        <taxon>Myida</taxon>
        <taxon>Myoidea</taxon>
        <taxon>Myidae</taxon>
        <taxon>Mya</taxon>
    </lineage>
</organism>
<evidence type="ECO:0000259" key="6">
    <source>
        <dbReference type="Pfam" id="PF00370"/>
    </source>
</evidence>
<feature type="domain" description="Carbohydrate kinase FGGY C-terminal" evidence="7">
    <location>
        <begin position="234"/>
        <end position="422"/>
    </location>
</feature>
<evidence type="ECO:0000256" key="4">
    <source>
        <dbReference type="ARBA" id="ARBA00022777"/>
    </source>
</evidence>
<dbReference type="Pfam" id="PF02782">
    <property type="entry name" value="FGGY_C"/>
    <property type="match status" value="1"/>
</dbReference>
<keyword evidence="4" id="KW-0418">Kinase</keyword>
<gene>
    <name evidence="8" type="ORF">MAR_014126</name>
</gene>
<dbReference type="InterPro" id="IPR018484">
    <property type="entry name" value="FGGY_N"/>
</dbReference>
<evidence type="ECO:0000256" key="3">
    <source>
        <dbReference type="ARBA" id="ARBA00022741"/>
    </source>
</evidence>
<sequence length="472" mass="53260">MADEGTIEKEPDQDVLHAAEEMDENSEVDPYIVAIDLLRPKPGWVEMDPEHLFQQFLDCVSESIKVTHSCISRETEKPYHNFITWQDMRARDYVKSWNDSVTLKALNSGSKILHTFTRKKRFLSASVLKFMSPQVTLRLLWCLDNIPELRKRASAGQVMFGCIETWILWRLTKGKVHATDYSCASGTGLYDPFQVEWSTIVCGLVNIPMNIFPEVGDQSASMFGECCFEVGDIKCTLGTGMFMDVNTGSQPHASVAGLYPLIGWKIGDKLTYLAEGLASDTGTVIQWAQSMGYFDDVRDTAAMAESVEDTGGVYFVPAFSGLQAPINDDKACTTMLGMTPNTTKAHIVRAILESICFRFKLLYETVLTEMKIPLNVVRVNGGVCNNDFVVQLMADLTNHVINRSRQTEYMTSLGTAFFAGLATGVWKNQDELVKIRKTDREFSPRENWATYKNVFHQWERAVSRSRQWTEET</sequence>
<keyword evidence="5" id="KW-0067">ATP-binding</keyword>
<proteinExistence type="inferred from homology"/>
<dbReference type="EMBL" id="CP111026">
    <property type="protein sequence ID" value="WAR28422.1"/>
    <property type="molecule type" value="Genomic_DNA"/>
</dbReference>
<keyword evidence="3" id="KW-0547">Nucleotide-binding</keyword>
<dbReference type="InterPro" id="IPR043129">
    <property type="entry name" value="ATPase_NBD"/>
</dbReference>
<dbReference type="SUPFAM" id="SSF53067">
    <property type="entry name" value="Actin-like ATPase domain"/>
    <property type="match status" value="2"/>
</dbReference>
<dbReference type="Proteomes" id="UP001164746">
    <property type="component" value="Chromosome 15"/>
</dbReference>
<dbReference type="PANTHER" id="PTHR10196">
    <property type="entry name" value="SUGAR KINASE"/>
    <property type="match status" value="1"/>
</dbReference>
<feature type="domain" description="Carbohydrate kinase FGGY N-terminal" evidence="6">
    <location>
        <begin position="75"/>
        <end position="226"/>
    </location>
</feature>
<comment type="similarity">
    <text evidence="1">Belongs to the FGGY kinase family.</text>
</comment>
<dbReference type="CDD" id="cd07793">
    <property type="entry name" value="ASKHA_NBD_FGGY_GK5-like"/>
    <property type="match status" value="1"/>
</dbReference>
<keyword evidence="2" id="KW-0808">Transferase</keyword>
<evidence type="ECO:0000259" key="7">
    <source>
        <dbReference type="Pfam" id="PF02782"/>
    </source>
</evidence>